<accession>A0A975WFG3</accession>
<feature type="non-terminal residue" evidence="1">
    <location>
        <position position="1"/>
    </location>
</feature>
<dbReference type="Proteomes" id="UP000182932">
    <property type="component" value="Unassembled WGS sequence"/>
</dbReference>
<protein>
    <submittedName>
        <fullName evidence="1">Uncharacterized protein</fullName>
    </submittedName>
</protein>
<keyword evidence="2" id="KW-1185">Reference proteome</keyword>
<name>A0A975WFG3_9RHOB</name>
<evidence type="ECO:0000313" key="2">
    <source>
        <dbReference type="Proteomes" id="UP000182932"/>
    </source>
</evidence>
<comment type="caution">
    <text evidence="1">The sequence shown here is derived from an EMBL/GenBank/DDBJ whole genome shotgun (WGS) entry which is preliminary data.</text>
</comment>
<organism evidence="1 2">
    <name type="scientific">Marinovum algicola</name>
    <dbReference type="NCBI Taxonomy" id="42444"/>
    <lineage>
        <taxon>Bacteria</taxon>
        <taxon>Pseudomonadati</taxon>
        <taxon>Pseudomonadota</taxon>
        <taxon>Alphaproteobacteria</taxon>
        <taxon>Rhodobacterales</taxon>
        <taxon>Roseobacteraceae</taxon>
        <taxon>Marinovum</taxon>
    </lineage>
</organism>
<proteinExistence type="predicted"/>
<evidence type="ECO:0000313" key="1">
    <source>
        <dbReference type="EMBL" id="SEK11241.1"/>
    </source>
</evidence>
<dbReference type="EMBL" id="FNYY01000037">
    <property type="protein sequence ID" value="SEK11241.1"/>
    <property type="molecule type" value="Genomic_DNA"/>
</dbReference>
<dbReference type="AlphaFoldDB" id="A0A975WFG3"/>
<sequence>GLALPAYADAASRRRVRDARAYRRARHGLPDLDAMLVDYRQGLAVPNRPAGARHVG</sequence>
<reference evidence="1 2" key="1">
    <citation type="submission" date="2016-10" db="EMBL/GenBank/DDBJ databases">
        <authorList>
            <person name="Varghese N."/>
            <person name="Submissions S."/>
        </authorList>
    </citation>
    <scope>NUCLEOTIDE SEQUENCE [LARGE SCALE GENOMIC DNA]</scope>
    <source>
        <strain evidence="1 2">FF3</strain>
    </source>
</reference>
<gene>
    <name evidence="1" type="ORF">SAMN04487940_1371</name>
</gene>